<dbReference type="RefSeq" id="WP_092435356.1">
    <property type="nucleotide sequence ID" value="NZ_FOXM01000026.1"/>
</dbReference>
<evidence type="ECO:0000256" key="1">
    <source>
        <dbReference type="SAM" id="Phobius"/>
    </source>
</evidence>
<keyword evidence="1" id="KW-1133">Transmembrane helix</keyword>
<name>A0A1I5Z0C4_9GAMM</name>
<evidence type="ECO:0000313" key="2">
    <source>
        <dbReference type="EMBL" id="SFQ49902.1"/>
    </source>
</evidence>
<dbReference type="Proteomes" id="UP000243084">
    <property type="component" value="Unassembled WGS sequence"/>
</dbReference>
<organism evidence="2 3">
    <name type="scientific">Geopseudomonas sagittaria</name>
    <dbReference type="NCBI Taxonomy" id="1135990"/>
    <lineage>
        <taxon>Bacteria</taxon>
        <taxon>Pseudomonadati</taxon>
        <taxon>Pseudomonadota</taxon>
        <taxon>Gammaproteobacteria</taxon>
        <taxon>Pseudomonadales</taxon>
        <taxon>Pseudomonadaceae</taxon>
        <taxon>Geopseudomonas</taxon>
    </lineage>
</organism>
<dbReference type="EMBL" id="FOXM01000026">
    <property type="protein sequence ID" value="SFQ49902.1"/>
    <property type="molecule type" value="Genomic_DNA"/>
</dbReference>
<dbReference type="OrthoDB" id="877274at2"/>
<keyword evidence="3" id="KW-1185">Reference proteome</keyword>
<protein>
    <recommendedName>
        <fullName evidence="4">Transmembrane protein</fullName>
    </recommendedName>
</protein>
<gene>
    <name evidence="2" type="ORF">SAMN05216229_1266</name>
</gene>
<keyword evidence="1" id="KW-0472">Membrane</keyword>
<evidence type="ECO:0000313" key="3">
    <source>
        <dbReference type="Proteomes" id="UP000243084"/>
    </source>
</evidence>
<proteinExistence type="predicted"/>
<dbReference type="AlphaFoldDB" id="A0A1I5Z0C4"/>
<reference evidence="3" key="1">
    <citation type="submission" date="2016-10" db="EMBL/GenBank/DDBJ databases">
        <authorList>
            <person name="Varghese N."/>
            <person name="Submissions S."/>
        </authorList>
    </citation>
    <scope>NUCLEOTIDE SEQUENCE [LARGE SCALE GENOMIC DNA]</scope>
    <source>
        <strain evidence="3">JCM 18195</strain>
    </source>
</reference>
<keyword evidence="1" id="KW-0812">Transmembrane</keyword>
<accession>A0A1I5Z0C4</accession>
<sequence length="325" mass="36176">MIVPQYWAEARAQHRRNGKQITVRRFGWSDVGQAEAQANAERRAQEALDGLRDGEKLARREPKVPYNGAEGVPIREEIVARHDDVLITRNSYGARCLNTADVLFADIDFEQQPSLRFAIGVFAALAALGLLAGWLSESVQVLAVVLLIALLASGLLAGRVHRLYLELNGGHLATARKRILRFIERNPGWSFRLYRTPAGLRALATHRTFAADDPAVAHCFSALGVDPMYARMCQRQKCFRARLSAKPWRMGVAHHLKPRPGVWPVAPERLHARRDWVERYETAARGYAACSFLEVLGSGVVAPAVARVQWLHDELSGAQSRLPLA</sequence>
<feature type="transmembrane region" description="Helical" evidence="1">
    <location>
        <begin position="141"/>
        <end position="158"/>
    </location>
</feature>
<evidence type="ECO:0008006" key="4">
    <source>
        <dbReference type="Google" id="ProtNLM"/>
    </source>
</evidence>
<feature type="transmembrane region" description="Helical" evidence="1">
    <location>
        <begin position="117"/>
        <end position="135"/>
    </location>
</feature>